<protein>
    <submittedName>
        <fullName evidence="2">Uncharacterized protein</fullName>
    </submittedName>
</protein>
<reference evidence="2" key="1">
    <citation type="submission" date="2023-03" db="EMBL/GenBank/DDBJ databases">
        <title>Complete genome of Cladonia borealis.</title>
        <authorList>
            <person name="Park H."/>
        </authorList>
    </citation>
    <scope>NUCLEOTIDE SEQUENCE</scope>
    <source>
        <strain evidence="2">ANT050790</strain>
    </source>
</reference>
<feature type="region of interest" description="Disordered" evidence="1">
    <location>
        <begin position="1"/>
        <end position="68"/>
    </location>
</feature>
<feature type="compositionally biased region" description="Polar residues" evidence="1">
    <location>
        <begin position="49"/>
        <end position="61"/>
    </location>
</feature>
<feature type="region of interest" description="Disordered" evidence="1">
    <location>
        <begin position="172"/>
        <end position="279"/>
    </location>
</feature>
<feature type="compositionally biased region" description="Polar residues" evidence="1">
    <location>
        <begin position="172"/>
        <end position="208"/>
    </location>
</feature>
<feature type="region of interest" description="Disordered" evidence="1">
    <location>
        <begin position="396"/>
        <end position="425"/>
    </location>
</feature>
<proteinExistence type="predicted"/>
<name>A0AA39U623_9LECA</name>
<feature type="compositionally biased region" description="Low complexity" evidence="1">
    <location>
        <begin position="82"/>
        <end position="95"/>
    </location>
</feature>
<comment type="caution">
    <text evidence="2">The sequence shown here is derived from an EMBL/GenBank/DDBJ whole genome shotgun (WGS) entry which is preliminary data.</text>
</comment>
<feature type="compositionally biased region" description="Polar residues" evidence="1">
    <location>
        <begin position="23"/>
        <end position="36"/>
    </location>
</feature>
<feature type="compositionally biased region" description="Acidic residues" evidence="1">
    <location>
        <begin position="339"/>
        <end position="351"/>
    </location>
</feature>
<evidence type="ECO:0000313" key="2">
    <source>
        <dbReference type="EMBL" id="KAK0508526.1"/>
    </source>
</evidence>
<dbReference type="EMBL" id="JAFEKC020000020">
    <property type="protein sequence ID" value="KAK0508526.1"/>
    <property type="molecule type" value="Genomic_DNA"/>
</dbReference>
<feature type="compositionally biased region" description="Basic and acidic residues" evidence="1">
    <location>
        <begin position="353"/>
        <end position="364"/>
    </location>
</feature>
<evidence type="ECO:0000313" key="3">
    <source>
        <dbReference type="Proteomes" id="UP001166286"/>
    </source>
</evidence>
<gene>
    <name evidence="2" type="ORF">JMJ35_008802</name>
</gene>
<organism evidence="2 3">
    <name type="scientific">Cladonia borealis</name>
    <dbReference type="NCBI Taxonomy" id="184061"/>
    <lineage>
        <taxon>Eukaryota</taxon>
        <taxon>Fungi</taxon>
        <taxon>Dikarya</taxon>
        <taxon>Ascomycota</taxon>
        <taxon>Pezizomycotina</taxon>
        <taxon>Lecanoromycetes</taxon>
        <taxon>OSLEUM clade</taxon>
        <taxon>Lecanoromycetidae</taxon>
        <taxon>Lecanorales</taxon>
        <taxon>Lecanorineae</taxon>
        <taxon>Cladoniaceae</taxon>
        <taxon>Cladonia</taxon>
    </lineage>
</organism>
<feature type="region of interest" description="Disordered" evidence="1">
    <location>
        <begin position="82"/>
        <end position="104"/>
    </location>
</feature>
<accession>A0AA39U623</accession>
<keyword evidence="3" id="KW-1185">Reference proteome</keyword>
<feature type="region of interest" description="Disordered" evidence="1">
    <location>
        <begin position="322"/>
        <end position="378"/>
    </location>
</feature>
<dbReference type="AlphaFoldDB" id="A0AA39U623"/>
<feature type="compositionally biased region" description="Low complexity" evidence="1">
    <location>
        <begin position="396"/>
        <end position="419"/>
    </location>
</feature>
<evidence type="ECO:0000256" key="1">
    <source>
        <dbReference type="SAM" id="MobiDB-lite"/>
    </source>
</evidence>
<dbReference type="Proteomes" id="UP001166286">
    <property type="component" value="Unassembled WGS sequence"/>
</dbReference>
<sequence>MAEEFEDVDRTNAPRPTLRQRKSSFSDALSKFTSKTFSRRDTPAGLPISISTSSMNPQSRLPTPAGIPKSSSFFSSLNSFATKSSSSSVNRSETSQPPPIKRPRKISERLASTPFFSLSSQQQRVPTAPILTNPIYRETTVKIETRGLMQPVAPPLPRSSTIANLATIYSSPQTPGYMRPTSSSAARRGSLTGSKQVNTPLPTITSRQPPLDSPTHRRRTPSSRFPVRKDSLPPAPTSKSVKTGRRYSMLPTPVPQNRNPVHEDTPVSPPRRSSMKRRQWLRESETLPNMAVRCPGGQDSGVAFERDDEVQRRFDQYNTTMDLSSIDQTKPLPLITSTDDTEDTTASESNEDTVLHRTCGRDPIPDPSNPRQIHSPKPPLYWLGRYTALSDRFRTSALPSQPSSSSSNFSTPSPSPISSTAHDSLHHPMHDEARRHRRIFIHLRGLCVTDAARESLEEFKMFWEERQRRIREGEGRVGAKVREKKGWLEGLMGRGKK</sequence>